<proteinExistence type="inferred from homology"/>
<evidence type="ECO:0000256" key="5">
    <source>
        <dbReference type="ARBA" id="ARBA00023315"/>
    </source>
</evidence>
<dbReference type="Pfam" id="PF00364">
    <property type="entry name" value="Biotin_lipoyl"/>
    <property type="match status" value="1"/>
</dbReference>
<dbReference type="GO" id="GO:0031405">
    <property type="term" value="F:lipoic acid binding"/>
    <property type="evidence" value="ECO:0007669"/>
    <property type="project" value="TreeGrafter"/>
</dbReference>
<dbReference type="Gene3D" id="3.30.559.10">
    <property type="entry name" value="Chloramphenicol acetyltransferase-like domain"/>
    <property type="match status" value="1"/>
</dbReference>
<dbReference type="SUPFAM" id="SSF47005">
    <property type="entry name" value="Peripheral subunit-binding domain of 2-oxo acid dehydrogenase complex"/>
    <property type="match status" value="1"/>
</dbReference>
<dbReference type="AlphaFoldDB" id="A0A455T315"/>
<evidence type="ECO:0000256" key="4">
    <source>
        <dbReference type="ARBA" id="ARBA00022823"/>
    </source>
</evidence>
<dbReference type="PANTHER" id="PTHR43178">
    <property type="entry name" value="DIHYDROLIPOAMIDE ACETYLTRANSFERASE COMPONENT OF PYRUVATE DEHYDROGENASE COMPLEX"/>
    <property type="match status" value="1"/>
</dbReference>
<protein>
    <recommendedName>
        <fullName evidence="6">Dihydrolipoamide acetyltransferase component of pyruvate dehydrogenase complex</fullName>
        <ecNumber evidence="6">2.3.1.-</ecNumber>
    </recommendedName>
</protein>
<dbReference type="Pfam" id="PF02817">
    <property type="entry name" value="E3_binding"/>
    <property type="match status" value="1"/>
</dbReference>
<dbReference type="EC" id="2.3.1.-" evidence="6"/>
<dbReference type="InterPro" id="IPR000089">
    <property type="entry name" value="Biotin_lipoyl"/>
</dbReference>
<dbReference type="GO" id="GO:0005737">
    <property type="term" value="C:cytoplasm"/>
    <property type="evidence" value="ECO:0007669"/>
    <property type="project" value="TreeGrafter"/>
</dbReference>
<dbReference type="SUPFAM" id="SSF51230">
    <property type="entry name" value="Single hybrid motif"/>
    <property type="match status" value="1"/>
</dbReference>
<gene>
    <name evidence="9" type="ORF">KTA_31260</name>
</gene>
<name>A0A455T315_9CHLR</name>
<dbReference type="InterPro" id="IPR011053">
    <property type="entry name" value="Single_hybrid_motif"/>
</dbReference>
<dbReference type="EMBL" id="AP019377">
    <property type="protein sequence ID" value="BBH94927.1"/>
    <property type="molecule type" value="Genomic_DNA"/>
</dbReference>
<keyword evidence="4 6" id="KW-0450">Lipoyl</keyword>
<organism evidence="9">
    <name type="scientific">Thermogemmatispora argillosa</name>
    <dbReference type="NCBI Taxonomy" id="2045280"/>
    <lineage>
        <taxon>Bacteria</taxon>
        <taxon>Bacillati</taxon>
        <taxon>Chloroflexota</taxon>
        <taxon>Ktedonobacteria</taxon>
        <taxon>Thermogemmatisporales</taxon>
        <taxon>Thermogemmatisporaceae</taxon>
        <taxon>Thermogemmatispora</taxon>
    </lineage>
</organism>
<evidence type="ECO:0000256" key="1">
    <source>
        <dbReference type="ARBA" id="ARBA00001938"/>
    </source>
</evidence>
<comment type="similarity">
    <text evidence="2 6">Belongs to the 2-oxoacid dehydrogenase family.</text>
</comment>
<evidence type="ECO:0000256" key="6">
    <source>
        <dbReference type="RuleBase" id="RU003423"/>
    </source>
</evidence>
<dbReference type="InterPro" id="IPR003016">
    <property type="entry name" value="2-oxoA_DH_lipoyl-BS"/>
</dbReference>
<feature type="domain" description="Peripheral subunit-binding (PSBD)" evidence="8">
    <location>
        <begin position="145"/>
        <end position="182"/>
    </location>
</feature>
<dbReference type="PROSITE" id="PS51826">
    <property type="entry name" value="PSBD"/>
    <property type="match status" value="1"/>
</dbReference>
<dbReference type="FunFam" id="3.30.559.10:FF:000007">
    <property type="entry name" value="Dihydrolipoamide acetyltransferase component of pyruvate dehydrogenase complex"/>
    <property type="match status" value="1"/>
</dbReference>
<dbReference type="InterPro" id="IPR004167">
    <property type="entry name" value="PSBD"/>
</dbReference>
<keyword evidence="5 6" id="KW-0012">Acyltransferase</keyword>
<dbReference type="CDD" id="cd06849">
    <property type="entry name" value="lipoyl_domain"/>
    <property type="match status" value="1"/>
</dbReference>
<dbReference type="PROSITE" id="PS50968">
    <property type="entry name" value="BIOTINYL_LIPOYL"/>
    <property type="match status" value="1"/>
</dbReference>
<dbReference type="InterPro" id="IPR001078">
    <property type="entry name" value="2-oxoacid_DH_actylTfrase"/>
</dbReference>
<keyword evidence="3 6" id="KW-0808">Transferase</keyword>
<dbReference type="InterPro" id="IPR050743">
    <property type="entry name" value="2-oxoacid_DH_E2_comp"/>
</dbReference>
<dbReference type="Pfam" id="PF00198">
    <property type="entry name" value="2-oxoacid_dh"/>
    <property type="match status" value="1"/>
</dbReference>
<dbReference type="GO" id="GO:0016407">
    <property type="term" value="F:acetyltransferase activity"/>
    <property type="evidence" value="ECO:0007669"/>
    <property type="project" value="TreeGrafter"/>
</dbReference>
<dbReference type="SUPFAM" id="SSF52777">
    <property type="entry name" value="CoA-dependent acyltransferases"/>
    <property type="match status" value="1"/>
</dbReference>
<dbReference type="InterPro" id="IPR036625">
    <property type="entry name" value="E3-bd_dom_sf"/>
</dbReference>
<evidence type="ECO:0000313" key="9">
    <source>
        <dbReference type="EMBL" id="BBH94927.1"/>
    </source>
</evidence>
<evidence type="ECO:0000256" key="3">
    <source>
        <dbReference type="ARBA" id="ARBA00022679"/>
    </source>
</evidence>
<sequence>MPTPVKFPRLGESVAEGTVAAWLKREGDYVEKDEALAEVVTDKVNAELPSPVAGRLVKILVPADQTVPVGTAIALIEEEGVGSATAEGEESAASEEKTVAAPAAAVAEHMTSAAAVQRGTSVFSVEAGAVTAEPHDGQQPGERQRISPLARRLAREHGIDLNEIKGTGIGGRVRKEDILAYLEQRQARVQAPAAAVAAQPRPAAVALESPAAASVARGPEPAAGGPDEEVIVPDRMRLAIAEHMVRSKRTAPHATTVVEVDMTAIARWLERNKEEFKRREGYSISYVPFVMKAVCEGIRKVPLINSTWTEDNRIIVKKRIHLGVAVATDHGLVVPTIHDADQYTIAGLARRLNEVAQRARSNRLTVQDLQGSTFVVNNPGTFGTILSVPIINQPHAAILSMDAVVKRPVVTEDDAIAIRYMMYLCLSFDHRILDGAGAAAFLQAVRAKLQSYGPEIDVY</sequence>
<reference evidence="9" key="1">
    <citation type="submission" date="2018-12" db="EMBL/GenBank/DDBJ databases">
        <title>Novel natural products biosynthetic potential of the class Ktedonobacteria.</title>
        <authorList>
            <person name="Zheng Y."/>
            <person name="Saitou A."/>
            <person name="Wang C.M."/>
            <person name="Toyoda A."/>
            <person name="Minakuchi Y."/>
            <person name="Sekiguchi Y."/>
            <person name="Ueda K."/>
            <person name="Takano H."/>
            <person name="Sakai Y."/>
            <person name="Yokota A."/>
            <person name="Yabe S."/>
        </authorList>
    </citation>
    <scope>NUCLEOTIDE SEQUENCE</scope>
    <source>
        <strain evidence="9">A3-2</strain>
    </source>
</reference>
<dbReference type="PANTHER" id="PTHR43178:SF5">
    <property type="entry name" value="LIPOAMIDE ACYLTRANSFERASE COMPONENT OF BRANCHED-CHAIN ALPHA-KETO ACID DEHYDROGENASE COMPLEX, MITOCHONDRIAL"/>
    <property type="match status" value="1"/>
</dbReference>
<dbReference type="InterPro" id="IPR023213">
    <property type="entry name" value="CAT-like_dom_sf"/>
</dbReference>
<accession>A0A455T315</accession>
<dbReference type="Gene3D" id="2.40.50.100">
    <property type="match status" value="1"/>
</dbReference>
<evidence type="ECO:0000259" key="8">
    <source>
        <dbReference type="PROSITE" id="PS51826"/>
    </source>
</evidence>
<dbReference type="PROSITE" id="PS00189">
    <property type="entry name" value="LIPOYL"/>
    <property type="match status" value="1"/>
</dbReference>
<evidence type="ECO:0000259" key="7">
    <source>
        <dbReference type="PROSITE" id="PS50968"/>
    </source>
</evidence>
<dbReference type="Gene3D" id="4.10.320.10">
    <property type="entry name" value="E3-binding domain"/>
    <property type="match status" value="1"/>
</dbReference>
<evidence type="ECO:0000256" key="2">
    <source>
        <dbReference type="ARBA" id="ARBA00007317"/>
    </source>
</evidence>
<feature type="domain" description="Lipoyl-binding" evidence="7">
    <location>
        <begin position="2"/>
        <end position="77"/>
    </location>
</feature>
<comment type="cofactor">
    <cofactor evidence="1 6">
        <name>(R)-lipoate</name>
        <dbReference type="ChEBI" id="CHEBI:83088"/>
    </cofactor>
</comment>